<evidence type="ECO:0000313" key="4">
    <source>
        <dbReference type="Proteomes" id="UP001415857"/>
    </source>
</evidence>
<proteinExistence type="predicted"/>
<comment type="caution">
    <text evidence="3">The sequence shown here is derived from an EMBL/GenBank/DDBJ whole genome shotgun (WGS) entry which is preliminary data.</text>
</comment>
<gene>
    <name evidence="3" type="ORF">L1049_001976</name>
</gene>
<dbReference type="PANTHER" id="PTHR24177">
    <property type="entry name" value="CASKIN"/>
    <property type="match status" value="1"/>
</dbReference>
<reference evidence="3 4" key="1">
    <citation type="journal article" date="2024" name="Plant J.">
        <title>Genome sequences and population genomics reveal climatic adaptation and genomic divergence between two closely related sweetgum species.</title>
        <authorList>
            <person name="Xu W.Q."/>
            <person name="Ren C.Q."/>
            <person name="Zhang X.Y."/>
            <person name="Comes H.P."/>
            <person name="Liu X.H."/>
            <person name="Li Y.G."/>
            <person name="Kettle C.J."/>
            <person name="Jalonen R."/>
            <person name="Gaisberger H."/>
            <person name="Ma Y.Z."/>
            <person name="Qiu Y.X."/>
        </authorList>
    </citation>
    <scope>NUCLEOTIDE SEQUENCE [LARGE SCALE GENOMIC DNA]</scope>
    <source>
        <strain evidence="3">Hangzhou</strain>
    </source>
</reference>
<dbReference type="InterPro" id="IPR026961">
    <property type="entry name" value="PGG_dom"/>
</dbReference>
<accession>A0AAP0NF48</accession>
<keyword evidence="1" id="KW-0472">Membrane</keyword>
<dbReference type="EMBL" id="JBBPBK010000013">
    <property type="protein sequence ID" value="KAK9271613.1"/>
    <property type="molecule type" value="Genomic_DNA"/>
</dbReference>
<evidence type="ECO:0000313" key="3">
    <source>
        <dbReference type="EMBL" id="KAK9271613.1"/>
    </source>
</evidence>
<dbReference type="Pfam" id="PF13962">
    <property type="entry name" value="PGG"/>
    <property type="match status" value="1"/>
</dbReference>
<dbReference type="PANTHER" id="PTHR24177:SF365">
    <property type="entry name" value="ANKYRIN REPEAT-CONTAINING PROTEIN NPR4-LIKE ISOFORM X1"/>
    <property type="match status" value="1"/>
</dbReference>
<feature type="transmembrane region" description="Helical" evidence="1">
    <location>
        <begin position="250"/>
        <end position="275"/>
    </location>
</feature>
<name>A0AAP0NF48_LIQFO</name>
<dbReference type="GO" id="GO:0016020">
    <property type="term" value="C:membrane"/>
    <property type="evidence" value="ECO:0007669"/>
    <property type="project" value="TreeGrafter"/>
</dbReference>
<organism evidence="3 4">
    <name type="scientific">Liquidambar formosana</name>
    <name type="common">Formosan gum</name>
    <dbReference type="NCBI Taxonomy" id="63359"/>
    <lineage>
        <taxon>Eukaryota</taxon>
        <taxon>Viridiplantae</taxon>
        <taxon>Streptophyta</taxon>
        <taxon>Embryophyta</taxon>
        <taxon>Tracheophyta</taxon>
        <taxon>Spermatophyta</taxon>
        <taxon>Magnoliopsida</taxon>
        <taxon>eudicotyledons</taxon>
        <taxon>Gunneridae</taxon>
        <taxon>Pentapetalae</taxon>
        <taxon>Saxifragales</taxon>
        <taxon>Altingiaceae</taxon>
        <taxon>Liquidambar</taxon>
    </lineage>
</organism>
<protein>
    <recommendedName>
        <fullName evidence="2">PGG domain-containing protein</fullName>
    </recommendedName>
</protein>
<keyword evidence="4" id="KW-1185">Reference proteome</keyword>
<keyword evidence="1" id="KW-1133">Transmembrane helix</keyword>
<evidence type="ECO:0000259" key="2">
    <source>
        <dbReference type="Pfam" id="PF13962"/>
    </source>
</evidence>
<sequence>MIIQLFNKLGGLVWNLIIVVPIIKHIYDTKLEHLQALKLLRKILASLQKSDNSTLLEEVGASYAMSDAVKNGIVEFVCEIVKYLPANMWRTDEDDRDIFLNAIVHRQENIFSLLYGLGALKFRFVTSHDKFGNNMLHLAGMLAPPCRLDRVSGAALQLQRELQWFKGVEDMVPPVCRVEENEGGKKPRTLFTEQHVDLLKAGEKWMKSTARSCMLVATLIATVMFSAAFTTPGGTDQNTGIPLLLHHMSIRVFVISNAVSLYSSTTSVLMFLAILTSRYAEEDFLKSLPQKLIIGLSTLFLSMATMMTAYAAALAALYTQGLRWSTFSNIFDCLYSCFPFRFTTISSPS</sequence>
<evidence type="ECO:0000256" key="1">
    <source>
        <dbReference type="SAM" id="Phobius"/>
    </source>
</evidence>
<dbReference type="AlphaFoldDB" id="A0AAP0NF48"/>
<feature type="transmembrane region" description="Helical" evidence="1">
    <location>
        <begin position="213"/>
        <end position="230"/>
    </location>
</feature>
<dbReference type="Proteomes" id="UP001415857">
    <property type="component" value="Unassembled WGS sequence"/>
</dbReference>
<feature type="transmembrane region" description="Helical" evidence="1">
    <location>
        <begin position="296"/>
        <end position="318"/>
    </location>
</feature>
<keyword evidence="1" id="KW-0812">Transmembrane</keyword>
<feature type="domain" description="PGG" evidence="2">
    <location>
        <begin position="203"/>
        <end position="315"/>
    </location>
</feature>